<organism evidence="2 3">
    <name type="scientific">Anguilla anguilla</name>
    <name type="common">European freshwater eel</name>
    <name type="synonym">Muraena anguilla</name>
    <dbReference type="NCBI Taxonomy" id="7936"/>
    <lineage>
        <taxon>Eukaryota</taxon>
        <taxon>Metazoa</taxon>
        <taxon>Chordata</taxon>
        <taxon>Craniata</taxon>
        <taxon>Vertebrata</taxon>
        <taxon>Euteleostomi</taxon>
        <taxon>Actinopterygii</taxon>
        <taxon>Neopterygii</taxon>
        <taxon>Teleostei</taxon>
        <taxon>Anguilliformes</taxon>
        <taxon>Anguillidae</taxon>
        <taxon>Anguilla</taxon>
    </lineage>
</organism>
<feature type="signal peptide" evidence="1">
    <location>
        <begin position="1"/>
        <end position="25"/>
    </location>
</feature>
<sequence>MASAYCLLLAAALFAGFLSEYFCTADPFSKIADCYKNKLAAAASICWRDQDCWEEKKSYGLKTCLLFGLDLFFQDSTYRDLHDFDTYGLIKHAIEECFEGVKAYRETLRLQSVQTVPGFPGSFYHCLLAARECATSETMWDEK</sequence>
<evidence type="ECO:0000313" key="3">
    <source>
        <dbReference type="Proteomes" id="UP001044222"/>
    </source>
</evidence>
<comment type="caution">
    <text evidence="2">The sequence shown here is derived from an EMBL/GenBank/DDBJ whole genome shotgun (WGS) entry which is preliminary data.</text>
</comment>
<keyword evidence="1" id="KW-0732">Signal</keyword>
<dbReference type="EMBL" id="JAFIRN010000007">
    <property type="protein sequence ID" value="KAG5845324.1"/>
    <property type="molecule type" value="Genomic_DNA"/>
</dbReference>
<evidence type="ECO:0000313" key="2">
    <source>
        <dbReference type="EMBL" id="KAG5845324.1"/>
    </source>
</evidence>
<name>A0A9D3RVP8_ANGAN</name>
<reference evidence="2" key="1">
    <citation type="submission" date="2021-01" db="EMBL/GenBank/DDBJ databases">
        <title>A chromosome-scale assembly of European eel, Anguilla anguilla.</title>
        <authorList>
            <person name="Henkel C."/>
            <person name="Jong-Raadsen S.A."/>
            <person name="Dufour S."/>
            <person name="Weltzien F.-A."/>
            <person name="Palstra A.P."/>
            <person name="Pelster B."/>
            <person name="Spaink H.P."/>
            <person name="Van Den Thillart G.E."/>
            <person name="Jansen H."/>
            <person name="Zahm M."/>
            <person name="Klopp C."/>
            <person name="Cedric C."/>
            <person name="Louis A."/>
            <person name="Berthelot C."/>
            <person name="Parey E."/>
            <person name="Roest Crollius H."/>
            <person name="Montfort J."/>
            <person name="Robinson-Rechavi M."/>
            <person name="Bucao C."/>
            <person name="Bouchez O."/>
            <person name="Gislard M."/>
            <person name="Lluch J."/>
            <person name="Milhes M."/>
            <person name="Lampietro C."/>
            <person name="Lopez Roques C."/>
            <person name="Donnadieu C."/>
            <person name="Braasch I."/>
            <person name="Desvignes T."/>
            <person name="Postlethwait J."/>
            <person name="Bobe J."/>
            <person name="Guiguen Y."/>
            <person name="Dirks R."/>
        </authorList>
    </citation>
    <scope>NUCLEOTIDE SEQUENCE</scope>
    <source>
        <strain evidence="2">Tag_6206</strain>
        <tissue evidence="2">Liver</tissue>
    </source>
</reference>
<accession>A0A9D3RVP8</accession>
<keyword evidence="3" id="KW-1185">Reference proteome</keyword>
<gene>
    <name evidence="2" type="ORF">ANANG_G00137630</name>
</gene>
<proteinExistence type="predicted"/>
<dbReference type="Proteomes" id="UP001044222">
    <property type="component" value="Chromosome 7"/>
</dbReference>
<protein>
    <submittedName>
        <fullName evidence="2">Uncharacterized protein</fullName>
    </submittedName>
</protein>
<dbReference type="AlphaFoldDB" id="A0A9D3RVP8"/>
<feature type="chain" id="PRO_5039286443" evidence="1">
    <location>
        <begin position="26"/>
        <end position="143"/>
    </location>
</feature>
<evidence type="ECO:0000256" key="1">
    <source>
        <dbReference type="SAM" id="SignalP"/>
    </source>
</evidence>